<proteinExistence type="predicted"/>
<evidence type="ECO:0000256" key="1">
    <source>
        <dbReference type="SAM" id="MobiDB-lite"/>
    </source>
</evidence>
<sequence length="656" mass="73894">MSNSEVKWYFPSNNFGASNGLDTADVEIFKKDPDGSLAREVCQNSIDARDDKVNGTLKVEFKTFALKTEQIPGIELLRKEIKRCFLFSKEKGHKDEKAFRKMVEIIDADMMTCLRISDFNTTGLSGIKEGRRNTPFFNLTKGSGNCNKGAGSGGSKGIGKFAAFVASGINTVFYSTHTVSGEKGYIGISKLASRPMSMEKYGVDYYYPEIDANDTGESTQGNGYYSTSERHIAVLEDLILDNNFERGSASGTDIYILGFNDEKDWEFRIIAKVLDSFMGAFLLTDFEVVVEEKIINRNSIATIINDKNFLDACEDRLSKSIKAQYELLLNMNENFRRINIEGLGDINLCVKTYSHNERNSATKKCDYIRYPYMKIKDYRKRSVLDYSAVCVIENNDLNSFLREIENPEHTDWQIERLNYDKDKYNQARNVIKKLKKAISEYIDEKLMTDLGEQVDATVASDLVPDLSNEELQGSGDNNEKSTIGNNATQVVGQLKPVNKVKTISDLGKTVANIEKDDGGSSSNSNIGNNSESGDGEKRINHDDGKKEVENNETGKKTLLSEIKYKYIYNNKTKMYDIIFISPYNEENCRIIVEACGSGSDKYKVKIDKAYIDGNECNIKKGEIRDLQLKIGKSYKISYMAANMRKVAVEVKVYAIR</sequence>
<dbReference type="EMBL" id="CACRUX010000056">
    <property type="protein sequence ID" value="VYU25138.1"/>
    <property type="molecule type" value="Genomic_DNA"/>
</dbReference>
<dbReference type="AlphaFoldDB" id="A0A6N3DCU7"/>
<name>A0A6N3DCU7_9FIRM</name>
<evidence type="ECO:0000313" key="2">
    <source>
        <dbReference type="EMBL" id="VYU25138.1"/>
    </source>
</evidence>
<dbReference type="RefSeq" id="WP_156705121.1">
    <property type="nucleotide sequence ID" value="NZ_CACRUX010000056.1"/>
</dbReference>
<feature type="compositionally biased region" description="Basic and acidic residues" evidence="1">
    <location>
        <begin position="534"/>
        <end position="551"/>
    </location>
</feature>
<reference evidence="2" key="1">
    <citation type="submission" date="2019-11" db="EMBL/GenBank/DDBJ databases">
        <authorList>
            <person name="Feng L."/>
        </authorList>
    </citation>
    <scope>NUCLEOTIDE SEQUENCE</scope>
    <source>
        <strain evidence="2">VrattiLFYP33</strain>
    </source>
</reference>
<feature type="compositionally biased region" description="Low complexity" evidence="1">
    <location>
        <begin position="519"/>
        <end position="532"/>
    </location>
</feature>
<accession>A0A6N3DCU7</accession>
<gene>
    <name evidence="2" type="ORF">VRLFYP33_01552</name>
</gene>
<feature type="region of interest" description="Disordered" evidence="1">
    <location>
        <begin position="512"/>
        <end position="551"/>
    </location>
</feature>
<organism evidence="2">
    <name type="scientific">Veillonella ratti</name>
    <dbReference type="NCBI Taxonomy" id="103892"/>
    <lineage>
        <taxon>Bacteria</taxon>
        <taxon>Bacillati</taxon>
        <taxon>Bacillota</taxon>
        <taxon>Negativicutes</taxon>
        <taxon>Veillonellales</taxon>
        <taxon>Veillonellaceae</taxon>
        <taxon>Veillonella</taxon>
    </lineage>
</organism>
<protein>
    <submittedName>
        <fullName evidence="2">Uncharacterized protein</fullName>
    </submittedName>
</protein>